<keyword evidence="6" id="KW-1185">Reference proteome</keyword>
<evidence type="ECO:0000313" key="5">
    <source>
        <dbReference type="EMBL" id="PPK80844.1"/>
    </source>
</evidence>
<evidence type="ECO:0000256" key="2">
    <source>
        <dbReference type="ARBA" id="ARBA00023125"/>
    </source>
</evidence>
<dbReference type="OrthoDB" id="9803256at2"/>
<evidence type="ECO:0000256" key="1">
    <source>
        <dbReference type="ARBA" id="ARBA00023015"/>
    </source>
</evidence>
<protein>
    <submittedName>
        <fullName evidence="5">LacI family transcriptional regulator</fullName>
    </submittedName>
</protein>
<dbReference type="CDD" id="cd01392">
    <property type="entry name" value="HTH_LacI"/>
    <property type="match status" value="1"/>
</dbReference>
<organism evidence="5 6">
    <name type="scientific">Lacrimispora xylanisolvens</name>
    <dbReference type="NCBI Taxonomy" id="384636"/>
    <lineage>
        <taxon>Bacteria</taxon>
        <taxon>Bacillati</taxon>
        <taxon>Bacillota</taxon>
        <taxon>Clostridia</taxon>
        <taxon>Lachnospirales</taxon>
        <taxon>Lachnospiraceae</taxon>
        <taxon>Lacrimispora</taxon>
    </lineage>
</organism>
<feature type="domain" description="HTH lacI-type" evidence="4">
    <location>
        <begin position="2"/>
        <end position="57"/>
    </location>
</feature>
<dbReference type="InterPro" id="IPR000843">
    <property type="entry name" value="HTH_LacI"/>
</dbReference>
<sequence length="336" mass="38823">MVRIKDIAEYVGVSTTTVSNVIHGKEQRVSDKTRKRIEEAVSKMGYVPSMSALMLAQERSGIIGVILQNKEEDSRPALADPYYSELVGYLDQFIKLNHHFMLMITVPDVKEIIRQTIAWNLDGLIACNLQEDFLISLHEHCEKPIVSVDTYINRKNNYINIMTDDFDGGYQIGKYLTLMGHRKILMLADNDRGVDHYRWLGFKKALRESAIEVLQNQHIILSPIYQERMEQIEKMLPLFQQHTALFFASDFYALEACSVLRDMGFRIPEDISVTGFDDLLYARLAKPRLTTMHQSIEKKGEMAVMALLSLINQEERQEWILPVQLIERESVKRIKP</sequence>
<dbReference type="SMART" id="SM00354">
    <property type="entry name" value="HTH_LACI"/>
    <property type="match status" value="1"/>
</dbReference>
<evidence type="ECO:0000259" key="4">
    <source>
        <dbReference type="PROSITE" id="PS50932"/>
    </source>
</evidence>
<accession>A0A2S6HSW2</accession>
<keyword evidence="1" id="KW-0805">Transcription regulation</keyword>
<dbReference type="InterPro" id="IPR028082">
    <property type="entry name" value="Peripla_BP_I"/>
</dbReference>
<dbReference type="PANTHER" id="PTHR30146">
    <property type="entry name" value="LACI-RELATED TRANSCRIPTIONAL REPRESSOR"/>
    <property type="match status" value="1"/>
</dbReference>
<dbReference type="Gene3D" id="3.40.50.2300">
    <property type="match status" value="2"/>
</dbReference>
<name>A0A2S6HSW2_9FIRM</name>
<evidence type="ECO:0000256" key="3">
    <source>
        <dbReference type="ARBA" id="ARBA00023163"/>
    </source>
</evidence>
<keyword evidence="3" id="KW-0804">Transcription</keyword>
<dbReference type="GO" id="GO:0003700">
    <property type="term" value="F:DNA-binding transcription factor activity"/>
    <property type="evidence" value="ECO:0007669"/>
    <property type="project" value="TreeGrafter"/>
</dbReference>
<dbReference type="SUPFAM" id="SSF47413">
    <property type="entry name" value="lambda repressor-like DNA-binding domains"/>
    <property type="match status" value="1"/>
</dbReference>
<dbReference type="Gene3D" id="1.10.260.40">
    <property type="entry name" value="lambda repressor-like DNA-binding domains"/>
    <property type="match status" value="1"/>
</dbReference>
<dbReference type="SUPFAM" id="SSF53822">
    <property type="entry name" value="Periplasmic binding protein-like I"/>
    <property type="match status" value="1"/>
</dbReference>
<dbReference type="Pfam" id="PF13377">
    <property type="entry name" value="Peripla_BP_3"/>
    <property type="match status" value="1"/>
</dbReference>
<dbReference type="CDD" id="cd06267">
    <property type="entry name" value="PBP1_LacI_sugar_binding-like"/>
    <property type="match status" value="1"/>
</dbReference>
<dbReference type="PROSITE" id="PS50932">
    <property type="entry name" value="HTH_LACI_2"/>
    <property type="match status" value="1"/>
</dbReference>
<dbReference type="Pfam" id="PF00356">
    <property type="entry name" value="LacI"/>
    <property type="match status" value="1"/>
</dbReference>
<dbReference type="AlphaFoldDB" id="A0A2S6HSW2"/>
<dbReference type="InterPro" id="IPR010982">
    <property type="entry name" value="Lambda_DNA-bd_dom_sf"/>
</dbReference>
<dbReference type="PANTHER" id="PTHR30146:SF24">
    <property type="entry name" value="XYLOSE OPERON REGULATORY PROTEIN"/>
    <property type="match status" value="1"/>
</dbReference>
<gene>
    <name evidence="5" type="ORF">BXY41_10560</name>
</gene>
<dbReference type="Proteomes" id="UP000237749">
    <property type="component" value="Unassembled WGS sequence"/>
</dbReference>
<keyword evidence="2" id="KW-0238">DNA-binding</keyword>
<evidence type="ECO:0000313" key="6">
    <source>
        <dbReference type="Proteomes" id="UP000237749"/>
    </source>
</evidence>
<reference evidence="5 6" key="1">
    <citation type="submission" date="2018-02" db="EMBL/GenBank/DDBJ databases">
        <title>Genomic Encyclopedia of Archaeal and Bacterial Type Strains, Phase II (KMG-II): from individual species to whole genera.</title>
        <authorList>
            <person name="Goeker M."/>
        </authorList>
    </citation>
    <scope>NUCLEOTIDE SEQUENCE [LARGE SCALE GENOMIC DNA]</scope>
    <source>
        <strain evidence="5 6">DSM 3808</strain>
    </source>
</reference>
<comment type="caution">
    <text evidence="5">The sequence shown here is derived from an EMBL/GenBank/DDBJ whole genome shotgun (WGS) entry which is preliminary data.</text>
</comment>
<proteinExistence type="predicted"/>
<dbReference type="RefSeq" id="WP_104436840.1">
    <property type="nucleotide sequence ID" value="NZ_PTJA01000005.1"/>
</dbReference>
<dbReference type="InterPro" id="IPR046335">
    <property type="entry name" value="LacI/GalR-like_sensor"/>
</dbReference>
<dbReference type="GO" id="GO:0000976">
    <property type="term" value="F:transcription cis-regulatory region binding"/>
    <property type="evidence" value="ECO:0007669"/>
    <property type="project" value="TreeGrafter"/>
</dbReference>
<dbReference type="PROSITE" id="PS00356">
    <property type="entry name" value="HTH_LACI_1"/>
    <property type="match status" value="1"/>
</dbReference>
<dbReference type="EMBL" id="PTJA01000005">
    <property type="protein sequence ID" value="PPK80844.1"/>
    <property type="molecule type" value="Genomic_DNA"/>
</dbReference>